<keyword evidence="4" id="KW-0309">Germination</keyword>
<keyword evidence="5 8" id="KW-0812">Transmembrane</keyword>
<dbReference type="OrthoDB" id="2380240at2"/>
<organism evidence="9 10">
    <name type="scientific">Paenibacillus anaericanus</name>
    <dbReference type="NCBI Taxonomy" id="170367"/>
    <lineage>
        <taxon>Bacteria</taxon>
        <taxon>Bacillati</taxon>
        <taxon>Bacillota</taxon>
        <taxon>Bacilli</taxon>
        <taxon>Bacillales</taxon>
        <taxon>Paenibacillaceae</taxon>
        <taxon>Paenibacillus</taxon>
    </lineage>
</organism>
<dbReference type="PANTHER" id="PTHR34975:SF2">
    <property type="entry name" value="SPORE GERMINATION PROTEIN A2"/>
    <property type="match status" value="1"/>
</dbReference>
<reference evidence="9 10" key="1">
    <citation type="submission" date="2018-12" db="EMBL/GenBank/DDBJ databases">
        <authorList>
            <person name="Sun L."/>
            <person name="Chen Z."/>
        </authorList>
    </citation>
    <scope>NUCLEOTIDE SEQUENCE [LARGE SCALE GENOMIC DNA]</scope>
    <source>
        <strain evidence="9 10">DSM 15890</strain>
    </source>
</reference>
<feature type="transmembrane region" description="Helical" evidence="8">
    <location>
        <begin position="88"/>
        <end position="111"/>
    </location>
</feature>
<keyword evidence="7 8" id="KW-0472">Membrane</keyword>
<feature type="transmembrane region" description="Helical" evidence="8">
    <location>
        <begin position="123"/>
        <end position="141"/>
    </location>
</feature>
<evidence type="ECO:0000313" key="10">
    <source>
        <dbReference type="Proteomes" id="UP000279446"/>
    </source>
</evidence>
<evidence type="ECO:0000256" key="8">
    <source>
        <dbReference type="SAM" id="Phobius"/>
    </source>
</evidence>
<keyword evidence="10" id="KW-1185">Reference proteome</keyword>
<sequence>MKVLSNPPENIQIHAYLLFFVICNVQIGVGIFNFERYIYQASKHDAWISVILAALFTHFVMWLIVRALSRYESADLYGIHYDLFGKVIGTLFNCIYMLYYLCITIVIMRNYIDVIQAWIFPDIPTWLIVSLLSILTIYAGFGGIRVIIGMCMLGFVVILFTVFLFYSSLKYAIWTQLLPIMESGVMDIIDGAIRMSFTLAGFEIILFIYPYIVNKERTMRYSQLALLFANMVYLIIMTLSIVYFSSDQMLRSIWPSINMLKIVKYPFLERLEFVVISVWMLMVLTGILINTWAVTRGFKRMWNLNQKVMLLIVIALASGITIAIHGHTAIEQINKWLGSGNVVFSLIYPIFLSGIVTIVFKFRGRKRPDSKGGTS</sequence>
<feature type="transmembrane region" description="Helical" evidence="8">
    <location>
        <begin position="13"/>
        <end position="34"/>
    </location>
</feature>
<feature type="transmembrane region" description="Helical" evidence="8">
    <location>
        <begin position="224"/>
        <end position="244"/>
    </location>
</feature>
<dbReference type="Pfam" id="PF03845">
    <property type="entry name" value="Spore_permease"/>
    <property type="match status" value="1"/>
</dbReference>
<feature type="transmembrane region" description="Helical" evidence="8">
    <location>
        <begin position="273"/>
        <end position="295"/>
    </location>
</feature>
<dbReference type="AlphaFoldDB" id="A0A3S1DJ33"/>
<evidence type="ECO:0000256" key="2">
    <source>
        <dbReference type="ARBA" id="ARBA00007998"/>
    </source>
</evidence>
<proteinExistence type="inferred from homology"/>
<gene>
    <name evidence="9" type="ORF">EJP82_24830</name>
</gene>
<dbReference type="Proteomes" id="UP000279446">
    <property type="component" value="Unassembled WGS sequence"/>
</dbReference>
<dbReference type="RefSeq" id="WP_127194748.1">
    <property type="nucleotide sequence ID" value="NZ_RZNY01000035.1"/>
</dbReference>
<protein>
    <submittedName>
        <fullName evidence="9">Spore gernimation protein</fullName>
    </submittedName>
</protein>
<comment type="subcellular location">
    <subcellularLocation>
        <location evidence="1">Membrane</location>
        <topology evidence="1">Multi-pass membrane protein</topology>
    </subcellularLocation>
</comment>
<feature type="transmembrane region" description="Helical" evidence="8">
    <location>
        <begin position="147"/>
        <end position="166"/>
    </location>
</feature>
<name>A0A3S1DJ33_9BACL</name>
<evidence type="ECO:0000256" key="3">
    <source>
        <dbReference type="ARBA" id="ARBA00022448"/>
    </source>
</evidence>
<comment type="caution">
    <text evidence="9">The sequence shown here is derived from an EMBL/GenBank/DDBJ whole genome shotgun (WGS) entry which is preliminary data.</text>
</comment>
<evidence type="ECO:0000256" key="6">
    <source>
        <dbReference type="ARBA" id="ARBA00022989"/>
    </source>
</evidence>
<dbReference type="GO" id="GO:0016020">
    <property type="term" value="C:membrane"/>
    <property type="evidence" value="ECO:0007669"/>
    <property type="project" value="UniProtKB-SubCell"/>
</dbReference>
<comment type="similarity">
    <text evidence="2">Belongs to the amino acid-polyamine-organocation (APC) superfamily. Spore germination protein (SGP) (TC 2.A.3.9) family.</text>
</comment>
<keyword evidence="3" id="KW-0813">Transport</keyword>
<dbReference type="InterPro" id="IPR004761">
    <property type="entry name" value="Spore_GerAB"/>
</dbReference>
<keyword evidence="6 8" id="KW-1133">Transmembrane helix</keyword>
<dbReference type="Gene3D" id="1.20.1740.10">
    <property type="entry name" value="Amino acid/polyamine transporter I"/>
    <property type="match status" value="1"/>
</dbReference>
<evidence type="ECO:0000256" key="7">
    <source>
        <dbReference type="ARBA" id="ARBA00023136"/>
    </source>
</evidence>
<feature type="transmembrane region" description="Helical" evidence="8">
    <location>
        <begin position="307"/>
        <end position="330"/>
    </location>
</feature>
<dbReference type="PANTHER" id="PTHR34975">
    <property type="entry name" value="SPORE GERMINATION PROTEIN A2"/>
    <property type="match status" value="1"/>
</dbReference>
<accession>A0A3S1DJ33</accession>
<feature type="transmembrane region" description="Helical" evidence="8">
    <location>
        <begin position="342"/>
        <end position="362"/>
    </location>
</feature>
<dbReference type="NCBIfam" id="TIGR00912">
    <property type="entry name" value="2A0309"/>
    <property type="match status" value="1"/>
</dbReference>
<feature type="transmembrane region" description="Helical" evidence="8">
    <location>
        <begin position="46"/>
        <end position="68"/>
    </location>
</feature>
<feature type="transmembrane region" description="Helical" evidence="8">
    <location>
        <begin position="195"/>
        <end position="212"/>
    </location>
</feature>
<evidence type="ECO:0000256" key="5">
    <source>
        <dbReference type="ARBA" id="ARBA00022692"/>
    </source>
</evidence>
<evidence type="ECO:0000313" key="9">
    <source>
        <dbReference type="EMBL" id="RUT40527.1"/>
    </source>
</evidence>
<dbReference type="EMBL" id="RZNY01000035">
    <property type="protein sequence ID" value="RUT40527.1"/>
    <property type="molecule type" value="Genomic_DNA"/>
</dbReference>
<dbReference type="GO" id="GO:0009847">
    <property type="term" value="P:spore germination"/>
    <property type="evidence" value="ECO:0007669"/>
    <property type="project" value="InterPro"/>
</dbReference>
<evidence type="ECO:0000256" key="1">
    <source>
        <dbReference type="ARBA" id="ARBA00004141"/>
    </source>
</evidence>
<evidence type="ECO:0000256" key="4">
    <source>
        <dbReference type="ARBA" id="ARBA00022544"/>
    </source>
</evidence>